<dbReference type="SUPFAM" id="SSF56784">
    <property type="entry name" value="HAD-like"/>
    <property type="match status" value="1"/>
</dbReference>
<keyword evidence="4" id="KW-0418">Kinase</keyword>
<dbReference type="PROSITE" id="PS50052">
    <property type="entry name" value="GUANYLATE_KINASE_2"/>
    <property type="match status" value="1"/>
</dbReference>
<comment type="caution">
    <text evidence="4">The sequence shown here is derived from an EMBL/GenBank/DDBJ whole genome shotgun (WGS) entry which is preliminary data.</text>
</comment>
<dbReference type="Gene3D" id="3.40.50.1000">
    <property type="entry name" value="HAD superfamily/HAD-like"/>
    <property type="match status" value="1"/>
</dbReference>
<dbReference type="AlphaFoldDB" id="A0AAE3D6Z6"/>
<comment type="similarity">
    <text evidence="1">Belongs to the 5'(3')-deoxyribonucleotidase family.</text>
</comment>
<dbReference type="InterPro" id="IPR036412">
    <property type="entry name" value="HAD-like_sf"/>
</dbReference>
<feature type="domain" description="Guanylate kinase-like" evidence="3">
    <location>
        <begin position="188"/>
        <end position="364"/>
    </location>
</feature>
<dbReference type="EMBL" id="JAJEPV010000010">
    <property type="protein sequence ID" value="MCC2119057.1"/>
    <property type="molecule type" value="Genomic_DNA"/>
</dbReference>
<dbReference type="InterPro" id="IPR023214">
    <property type="entry name" value="HAD_sf"/>
</dbReference>
<keyword evidence="4" id="KW-0808">Transferase</keyword>
<dbReference type="Pfam" id="PF06941">
    <property type="entry name" value="NT5C"/>
    <property type="match status" value="1"/>
</dbReference>
<evidence type="ECO:0000256" key="1">
    <source>
        <dbReference type="ARBA" id="ARBA00009589"/>
    </source>
</evidence>
<dbReference type="InterPro" id="IPR010708">
    <property type="entry name" value="5'(3')-deoxyribonucleotidase"/>
</dbReference>
<dbReference type="Gene3D" id="3.40.50.300">
    <property type="entry name" value="P-loop containing nucleotide triphosphate hydrolases"/>
    <property type="match status" value="1"/>
</dbReference>
<dbReference type="GO" id="GO:0016301">
    <property type="term" value="F:kinase activity"/>
    <property type="evidence" value="ECO:0007669"/>
    <property type="project" value="UniProtKB-KW"/>
</dbReference>
<reference evidence="4 5" key="1">
    <citation type="submission" date="2021-10" db="EMBL/GenBank/DDBJ databases">
        <title>Anaerobic single-cell dispensing facilitates the cultivation of human gut bacteria.</title>
        <authorList>
            <person name="Afrizal A."/>
        </authorList>
    </citation>
    <scope>NUCLEOTIDE SEQUENCE [LARGE SCALE GENOMIC DNA]</scope>
    <source>
        <strain evidence="4 5">CLA-AA-H273</strain>
    </source>
</reference>
<dbReference type="InterPro" id="IPR027417">
    <property type="entry name" value="P-loop_NTPase"/>
</dbReference>
<dbReference type="InterPro" id="IPR008144">
    <property type="entry name" value="Guanylate_kin-like_dom"/>
</dbReference>
<dbReference type="Pfam" id="PF00625">
    <property type="entry name" value="Guanylate_kin"/>
    <property type="match status" value="1"/>
</dbReference>
<dbReference type="SUPFAM" id="SSF52540">
    <property type="entry name" value="P-loop containing nucleoside triphosphate hydrolases"/>
    <property type="match status" value="1"/>
</dbReference>
<name>A0AAE3D6Z6_9FIRM</name>
<sequence>MLRPSIGIDWDDVTAPFNSIAIRMANEKYHPKEPYRMEEITSWANEGRTSVIKEFYNDPELYRRQIPTEETKRGIRRLMQIADVFFITAVSPHFMGVRAEQIMTQFPELPPENIILGSAKDRVHFDIVLDDAIHNILESKAEYPVLMRKPWNAKMTGLLSVNTMAEFVSLVKQIMKASTSKTEKITAPAVLALVGPSGSGKREITEALCGGRGTDASERTESGEIFVRPVNYCTEPGRYGHKYVPEEAFDRMNFFEKTAYAGVRYGTRKEDIQTLLDQGKFAVIPVDMCGAIAMKRSFPTHIIYVARDKEKLIADIIDSDYDTEEKTLRILSIDAEKRNRKICDYVIHNDTIEGERVSGAEEIRRLILLEGEKY</sequence>
<dbReference type="InterPro" id="IPR008145">
    <property type="entry name" value="GK/Ca_channel_bsu"/>
</dbReference>
<organism evidence="4 5">
    <name type="scientific">Waltera acetigignens</name>
    <dbReference type="NCBI Taxonomy" id="2981769"/>
    <lineage>
        <taxon>Bacteria</taxon>
        <taxon>Bacillati</taxon>
        <taxon>Bacillota</taxon>
        <taxon>Clostridia</taxon>
        <taxon>Lachnospirales</taxon>
        <taxon>Lachnospiraceae</taxon>
        <taxon>Waltera</taxon>
    </lineage>
</organism>
<evidence type="ECO:0000313" key="4">
    <source>
        <dbReference type="EMBL" id="MCC2119057.1"/>
    </source>
</evidence>
<evidence type="ECO:0000256" key="2">
    <source>
        <dbReference type="PIRSR" id="PIRSR610708-1"/>
    </source>
</evidence>
<evidence type="ECO:0000259" key="3">
    <source>
        <dbReference type="PROSITE" id="PS50052"/>
    </source>
</evidence>
<dbReference type="RefSeq" id="WP_227732960.1">
    <property type="nucleotide sequence ID" value="NZ_JAJEPV010000010.1"/>
</dbReference>
<evidence type="ECO:0000313" key="5">
    <source>
        <dbReference type="Proteomes" id="UP001197795"/>
    </source>
</evidence>
<feature type="active site" description="Nucleophile" evidence="2">
    <location>
        <position position="9"/>
    </location>
</feature>
<proteinExistence type="inferred from homology"/>
<dbReference type="GO" id="GO:0009264">
    <property type="term" value="P:deoxyribonucleotide catabolic process"/>
    <property type="evidence" value="ECO:0007669"/>
    <property type="project" value="InterPro"/>
</dbReference>
<accession>A0AAE3D6Z6</accession>
<feature type="active site" description="Proton donor" evidence="2">
    <location>
        <position position="11"/>
    </location>
</feature>
<dbReference type="GO" id="GO:0008253">
    <property type="term" value="F:5'-nucleotidase activity"/>
    <property type="evidence" value="ECO:0007669"/>
    <property type="project" value="InterPro"/>
</dbReference>
<keyword evidence="5" id="KW-1185">Reference proteome</keyword>
<protein>
    <submittedName>
        <fullName evidence="4">Guanylate kinase</fullName>
    </submittedName>
</protein>
<gene>
    <name evidence="4" type="ORF">LKD75_05525</name>
</gene>
<dbReference type="Proteomes" id="UP001197795">
    <property type="component" value="Unassembled WGS sequence"/>
</dbReference>